<dbReference type="EMBL" id="SBKO01000006">
    <property type="protein sequence ID" value="RXR16310.1"/>
    <property type="molecule type" value="Genomic_DNA"/>
</dbReference>
<dbReference type="AlphaFoldDB" id="A0A4Q1K0P0"/>
<evidence type="ECO:0000313" key="1">
    <source>
        <dbReference type="EMBL" id="RXR16310.1"/>
    </source>
</evidence>
<sequence length="580" mass="68496">MDIKPIVIRDYLESLTENEELDSIFPILLESKGFIILSKPKEYKGFPQYGKDIVAVGTDFEDGVKRRFYFEIKGGADRHITTQTYKKDDGIRESIIEAKDREFSSTYEGFENLPLKIVLVHNGEIKANVKETFDNFITKLFPKNDNLKFERWGISELTKLFSEHLFGAYLLTDQTSTKLFNRVLVNLNVSDGVSKDYIDLLNILLSKEEWKHYKNEMPRAWRLIFESLKLIAFIIYTESKEYNNLEIAKRYTTHLVIKFWHWILKNKLENDNNVTKYFNEIFFFYFYEVLGNYFSRTMLIAEIKDGLHSEKAGRYEQIGYTTRTFEYLYYFCFVINTEKYNPEFDSKLYIEWLLKFINANSVSARPLIDIHSITIINILNILIDFDKTESAKQYLLNILGYLKLRKENYDILPDANNSIENVIRFTINGTKPVYYSDSTSPLLSVLLEYIAILDLENAYYEISEFILKKNIDLGVFVPHHGINSTSKELISDLENDLEEQLFSKSIYDGYQSDLSLKEDLISDTVLDFNKFKEKIKKRKEEFSYSYRTDNAGYPFLKSLAHYYYMTPYFPDKWRVMIKTD</sequence>
<proteinExistence type="predicted"/>
<protein>
    <submittedName>
        <fullName evidence="1">Uncharacterized protein</fullName>
    </submittedName>
</protein>
<comment type="caution">
    <text evidence="1">The sequence shown here is derived from an EMBL/GenBank/DDBJ whole genome shotgun (WGS) entry which is preliminary data.</text>
</comment>
<dbReference type="Proteomes" id="UP000290283">
    <property type="component" value="Unassembled WGS sequence"/>
</dbReference>
<keyword evidence="2" id="KW-1185">Reference proteome</keyword>
<name>A0A4Q1K0P0_9FLAO</name>
<dbReference type="RefSeq" id="WP_129436588.1">
    <property type="nucleotide sequence ID" value="NZ_SBKO01000006.1"/>
</dbReference>
<dbReference type="OrthoDB" id="5540856at2"/>
<reference evidence="2" key="1">
    <citation type="submission" date="2019-01" db="EMBL/GenBank/DDBJ databases">
        <title>Cytophagaceae bacterium strain CAR-16.</title>
        <authorList>
            <person name="Chen W.-M."/>
        </authorList>
    </citation>
    <scope>NUCLEOTIDE SEQUENCE [LARGE SCALE GENOMIC DNA]</scope>
    <source>
        <strain evidence="2">LLJ-11</strain>
    </source>
</reference>
<organism evidence="1 2">
    <name type="scientific">Flavobacterium amnicola</name>
    <dbReference type="NCBI Taxonomy" id="2506422"/>
    <lineage>
        <taxon>Bacteria</taxon>
        <taxon>Pseudomonadati</taxon>
        <taxon>Bacteroidota</taxon>
        <taxon>Flavobacteriia</taxon>
        <taxon>Flavobacteriales</taxon>
        <taxon>Flavobacteriaceae</taxon>
        <taxon>Flavobacterium</taxon>
    </lineage>
</organism>
<evidence type="ECO:0000313" key="2">
    <source>
        <dbReference type="Proteomes" id="UP000290283"/>
    </source>
</evidence>
<gene>
    <name evidence="1" type="ORF">EQG63_11855</name>
</gene>
<accession>A0A4Q1K0P0</accession>